<keyword evidence="1" id="KW-0812">Transmembrane</keyword>
<comment type="caution">
    <text evidence="2">The sequence shown here is derived from an EMBL/GenBank/DDBJ whole genome shotgun (WGS) entry which is preliminary data.</text>
</comment>
<evidence type="ECO:0000313" key="2">
    <source>
        <dbReference type="EMBL" id="OAG76642.1"/>
    </source>
</evidence>
<evidence type="ECO:0000256" key="1">
    <source>
        <dbReference type="SAM" id="Phobius"/>
    </source>
</evidence>
<sequence>MPALRDLMLTDRFWRWAWIASGVGAVLVILCVCLLWQDIVQAWPAAARLHQPG</sequence>
<dbReference type="AlphaFoldDB" id="A0A177G8P2"/>
<keyword evidence="1" id="KW-1133">Transmembrane helix</keyword>
<dbReference type="Proteomes" id="UP000077349">
    <property type="component" value="Unassembled WGS sequence"/>
</dbReference>
<keyword evidence="1" id="KW-0472">Membrane</keyword>
<reference evidence="2 3" key="1">
    <citation type="submission" date="2016-03" db="EMBL/GenBank/DDBJ databases">
        <title>Draft genome sequence of Acetobacter malorum CECT 7742, a strain isolated from strawberry vinegar.</title>
        <authorList>
            <person name="Sainz F."/>
            <person name="Mas A."/>
            <person name="Torija M.J."/>
        </authorList>
    </citation>
    <scope>NUCLEOTIDE SEQUENCE [LARGE SCALE GENOMIC DNA]</scope>
    <source>
        <strain evidence="2 3">CECT 7742</strain>
    </source>
</reference>
<accession>A0A177G8P2</accession>
<dbReference type="STRING" id="178901.AmDm5_2505"/>
<protein>
    <submittedName>
        <fullName evidence="2">Uncharacterized protein</fullName>
    </submittedName>
</protein>
<dbReference type="EMBL" id="LVHD01000018">
    <property type="protein sequence ID" value="OAG76642.1"/>
    <property type="molecule type" value="Genomic_DNA"/>
</dbReference>
<name>A0A177G8P2_9PROT</name>
<proteinExistence type="predicted"/>
<feature type="transmembrane region" description="Helical" evidence="1">
    <location>
        <begin position="16"/>
        <end position="36"/>
    </location>
</feature>
<dbReference type="PATRIC" id="fig|178901.16.peg.2573"/>
<gene>
    <name evidence="2" type="ORF">Amal_02416</name>
</gene>
<organism evidence="2 3">
    <name type="scientific">Acetobacter malorum</name>
    <dbReference type="NCBI Taxonomy" id="178901"/>
    <lineage>
        <taxon>Bacteria</taxon>
        <taxon>Pseudomonadati</taxon>
        <taxon>Pseudomonadota</taxon>
        <taxon>Alphaproteobacteria</taxon>
        <taxon>Acetobacterales</taxon>
        <taxon>Acetobacteraceae</taxon>
        <taxon>Acetobacter</taxon>
    </lineage>
</organism>
<evidence type="ECO:0000313" key="3">
    <source>
        <dbReference type="Proteomes" id="UP000077349"/>
    </source>
</evidence>